<evidence type="ECO:0000256" key="1">
    <source>
        <dbReference type="SAM" id="MobiDB-lite"/>
    </source>
</evidence>
<dbReference type="EMBL" id="JANBPY010002342">
    <property type="protein sequence ID" value="KAJ1955413.1"/>
    <property type="molecule type" value="Genomic_DNA"/>
</dbReference>
<feature type="region of interest" description="Disordered" evidence="1">
    <location>
        <begin position="167"/>
        <end position="189"/>
    </location>
</feature>
<dbReference type="OrthoDB" id="10259024at2759"/>
<proteinExistence type="predicted"/>
<dbReference type="AlphaFoldDB" id="A0A9W8AMM1"/>
<evidence type="ECO:0000313" key="3">
    <source>
        <dbReference type="Proteomes" id="UP001150925"/>
    </source>
</evidence>
<accession>A0A9W8AMM1</accession>
<feature type="region of interest" description="Disordered" evidence="1">
    <location>
        <begin position="233"/>
        <end position="256"/>
    </location>
</feature>
<dbReference type="Proteomes" id="UP001150925">
    <property type="component" value="Unassembled WGS sequence"/>
</dbReference>
<keyword evidence="3" id="KW-1185">Reference proteome</keyword>
<evidence type="ECO:0000313" key="2">
    <source>
        <dbReference type="EMBL" id="KAJ1955413.1"/>
    </source>
</evidence>
<feature type="non-terminal residue" evidence="2">
    <location>
        <position position="256"/>
    </location>
</feature>
<protein>
    <submittedName>
        <fullName evidence="2">Uncharacterized protein</fullName>
    </submittedName>
</protein>
<feature type="region of interest" description="Disordered" evidence="1">
    <location>
        <begin position="28"/>
        <end position="87"/>
    </location>
</feature>
<gene>
    <name evidence="2" type="ORF">IWQ62_005536</name>
</gene>
<comment type="caution">
    <text evidence="2">The sequence shown here is derived from an EMBL/GenBank/DDBJ whole genome shotgun (WGS) entry which is preliminary data.</text>
</comment>
<feature type="compositionally biased region" description="Polar residues" evidence="1">
    <location>
        <begin position="52"/>
        <end position="80"/>
    </location>
</feature>
<reference evidence="2" key="1">
    <citation type="submission" date="2022-07" db="EMBL/GenBank/DDBJ databases">
        <title>Phylogenomic reconstructions and comparative analyses of Kickxellomycotina fungi.</title>
        <authorList>
            <person name="Reynolds N.K."/>
            <person name="Stajich J.E."/>
            <person name="Barry K."/>
            <person name="Grigoriev I.V."/>
            <person name="Crous P."/>
            <person name="Smith M.E."/>
        </authorList>
    </citation>
    <scope>NUCLEOTIDE SEQUENCE</scope>
    <source>
        <strain evidence="2">RSA 1196</strain>
    </source>
</reference>
<organism evidence="2 3">
    <name type="scientific">Dispira parvispora</name>
    <dbReference type="NCBI Taxonomy" id="1520584"/>
    <lineage>
        <taxon>Eukaryota</taxon>
        <taxon>Fungi</taxon>
        <taxon>Fungi incertae sedis</taxon>
        <taxon>Zoopagomycota</taxon>
        <taxon>Kickxellomycotina</taxon>
        <taxon>Dimargaritomycetes</taxon>
        <taxon>Dimargaritales</taxon>
        <taxon>Dimargaritaceae</taxon>
        <taxon>Dispira</taxon>
    </lineage>
</organism>
<name>A0A9W8AMM1_9FUNG</name>
<sequence>MVHSPESSQNLKHATITLSSNQRLSLQDGQLPQSVSGVAGSPRNVLPRALTPLTSTSHSDRAISQQAQDQRDTSNTSPTTRVELPDGNSFAFTDYLNNPGWSNRDISLNSIAGVLNNPLVKSTTQSRIHKSDLPMVPVTHYRRVRQSEFDSYLQKVGRQFEVYEQNRQHEADTKIPPGPAKLAPSPSVGNTGQDVTLTLHDIPALFYQSDLDLTNPDQFHRLCKALMTFQRGRTSSDGKDAASPKVTPTFIMDAQE</sequence>